<feature type="compositionally biased region" description="Low complexity" evidence="2">
    <location>
        <begin position="67"/>
        <end position="83"/>
    </location>
</feature>
<dbReference type="PANTHER" id="PTHR33383">
    <property type="entry name" value="MEMBRANE PROTEIN INSERTION EFFICIENCY FACTOR-RELATED"/>
    <property type="match status" value="1"/>
</dbReference>
<evidence type="ECO:0000313" key="3">
    <source>
        <dbReference type="EMBL" id="BAL53890.1"/>
    </source>
</evidence>
<reference evidence="4" key="1">
    <citation type="journal article" date="2005" name="Environ. Microbiol.">
        <title>Genetic and functional properties of uncultivated thermophilic crenarchaeotes from a subsurface gold mine as revealed by analysis of genome fragments.</title>
        <authorList>
            <person name="Nunoura T."/>
            <person name="Hirayama H."/>
            <person name="Takami H."/>
            <person name="Oida H."/>
            <person name="Nishi S."/>
            <person name="Shimamura S."/>
            <person name="Suzuki Y."/>
            <person name="Inagaki F."/>
            <person name="Takai K."/>
            <person name="Nealson K.H."/>
            <person name="Horikoshi K."/>
        </authorList>
    </citation>
    <scope>NUCLEOTIDE SEQUENCE</scope>
</reference>
<feature type="region of interest" description="Disordered" evidence="2">
    <location>
        <begin position="62"/>
        <end position="83"/>
    </location>
</feature>
<dbReference type="AlphaFoldDB" id="H5SEN3"/>
<keyword evidence="1" id="KW-1003">Cell membrane</keyword>
<comment type="function">
    <text evidence="1">Could be involved in insertion of integral membrane proteins into the membrane.</text>
</comment>
<reference evidence="4" key="2">
    <citation type="journal article" date="2012" name="PLoS ONE">
        <title>A Deeply Branching Thermophilic Bacterium with an Ancient Acetyl-CoA Pathway Dominates a Subsurface Ecosystem.</title>
        <authorList>
            <person name="Takami H."/>
            <person name="Noguchi H."/>
            <person name="Takaki Y."/>
            <person name="Uchiyama I."/>
            <person name="Toyoda A."/>
            <person name="Nishi S."/>
            <person name="Chee G.-J."/>
            <person name="Arai W."/>
            <person name="Nunoura T."/>
            <person name="Itoh T."/>
            <person name="Hattori M."/>
            <person name="Takai K."/>
        </authorList>
    </citation>
    <scope>NUCLEOTIDE SEQUENCE</scope>
</reference>
<comment type="similarity">
    <text evidence="1">Belongs to the UPF0161 family.</text>
</comment>
<dbReference type="EMBL" id="AP011695">
    <property type="protein sequence ID" value="BAL54619.1"/>
    <property type="molecule type" value="Genomic_DNA"/>
</dbReference>
<gene>
    <name evidence="3" type="ORF">HGMM_F10H10C25</name>
    <name evidence="4" type="ORF">HGMM_F17D01C06</name>
</gene>
<evidence type="ECO:0000256" key="1">
    <source>
        <dbReference type="HAMAP-Rule" id="MF_00386"/>
    </source>
</evidence>
<dbReference type="Pfam" id="PF01809">
    <property type="entry name" value="YidD"/>
    <property type="match status" value="1"/>
</dbReference>
<dbReference type="PANTHER" id="PTHR33383:SF1">
    <property type="entry name" value="MEMBRANE PROTEIN INSERTION EFFICIENCY FACTOR-RELATED"/>
    <property type="match status" value="1"/>
</dbReference>
<dbReference type="GO" id="GO:0005886">
    <property type="term" value="C:plasma membrane"/>
    <property type="evidence" value="ECO:0007669"/>
    <property type="project" value="UniProtKB-SubCell"/>
</dbReference>
<comment type="subcellular location">
    <subcellularLocation>
        <location evidence="1">Cell membrane</location>
        <topology evidence="1">Peripheral membrane protein</topology>
        <orientation evidence="1">Cytoplasmic side</orientation>
    </subcellularLocation>
</comment>
<dbReference type="InterPro" id="IPR002696">
    <property type="entry name" value="Membr_insert_effic_factor_YidD"/>
</dbReference>
<dbReference type="EMBL" id="AP011670">
    <property type="protein sequence ID" value="BAL53890.1"/>
    <property type="molecule type" value="Genomic_DNA"/>
</dbReference>
<dbReference type="HAMAP" id="MF_00386">
    <property type="entry name" value="UPF0161_YidD"/>
    <property type="match status" value="1"/>
</dbReference>
<dbReference type="SMART" id="SM01234">
    <property type="entry name" value="Haemolytic"/>
    <property type="match status" value="1"/>
</dbReference>
<name>H5SEN3_9BACT</name>
<proteinExistence type="inferred from homology"/>
<accession>H5SEN3</accession>
<keyword evidence="1" id="KW-0472">Membrane</keyword>
<evidence type="ECO:0000313" key="4">
    <source>
        <dbReference type="EMBL" id="BAL54619.1"/>
    </source>
</evidence>
<protein>
    <recommendedName>
        <fullName evidence="1">Putative membrane protein insertion efficiency factor</fullName>
    </recommendedName>
</protein>
<organism evidence="4">
    <name type="scientific">uncultured Acidobacteriota bacterium</name>
    <dbReference type="NCBI Taxonomy" id="171953"/>
    <lineage>
        <taxon>Bacteria</taxon>
        <taxon>Pseudomonadati</taxon>
        <taxon>Acidobacteriota</taxon>
        <taxon>environmental samples</taxon>
    </lineage>
</organism>
<dbReference type="NCBIfam" id="TIGR00278">
    <property type="entry name" value="membrane protein insertion efficiency factor YidD"/>
    <property type="match status" value="1"/>
</dbReference>
<sequence>MKWIALIMLKIYKFGISPLLPPACRFIPTCSEYASEAIARFGFWRGGWMGVRRLLRCHPFHPGGYDPVPSSVSPSDSLQSPVR</sequence>
<evidence type="ECO:0000256" key="2">
    <source>
        <dbReference type="SAM" id="MobiDB-lite"/>
    </source>
</evidence>